<keyword evidence="9" id="KW-1185">Reference proteome</keyword>
<name>A0ABT3SVP4_9GAMM</name>
<evidence type="ECO:0000256" key="3">
    <source>
        <dbReference type="ARBA" id="ARBA00022630"/>
    </source>
</evidence>
<dbReference type="RefSeq" id="WP_279252866.1">
    <property type="nucleotide sequence ID" value="NZ_SHNP01000003.1"/>
</dbReference>
<reference evidence="8" key="1">
    <citation type="submission" date="2019-02" db="EMBL/GenBank/DDBJ databases">
        <authorList>
            <person name="Li S.-H."/>
        </authorList>
    </citation>
    <scope>NUCLEOTIDE SEQUENCE</scope>
    <source>
        <strain evidence="8">IMCC8485</strain>
    </source>
</reference>
<proteinExistence type="inferred from homology"/>
<dbReference type="PANTHER" id="PTHR43884:SF20">
    <property type="entry name" value="ACYL-COA DEHYDROGENASE FADE28"/>
    <property type="match status" value="1"/>
</dbReference>
<comment type="cofactor">
    <cofactor evidence="1">
        <name>FAD</name>
        <dbReference type="ChEBI" id="CHEBI:57692"/>
    </cofactor>
</comment>
<evidence type="ECO:0000313" key="9">
    <source>
        <dbReference type="Proteomes" id="UP001143307"/>
    </source>
</evidence>
<dbReference type="Proteomes" id="UP001143307">
    <property type="component" value="Unassembled WGS sequence"/>
</dbReference>
<accession>A0ABT3SVP4</accession>
<organism evidence="8 9">
    <name type="scientific">Candidatus Seongchinamella marina</name>
    <dbReference type="NCBI Taxonomy" id="2518990"/>
    <lineage>
        <taxon>Bacteria</taxon>
        <taxon>Pseudomonadati</taxon>
        <taxon>Pseudomonadota</taxon>
        <taxon>Gammaproteobacteria</taxon>
        <taxon>Cellvibrionales</taxon>
        <taxon>Halieaceae</taxon>
        <taxon>Seongchinamella</taxon>
    </lineage>
</organism>
<dbReference type="Pfam" id="PF02771">
    <property type="entry name" value="Acyl-CoA_dh_N"/>
    <property type="match status" value="1"/>
</dbReference>
<dbReference type="Gene3D" id="1.20.140.10">
    <property type="entry name" value="Butyryl-CoA Dehydrogenase, subunit A, domain 3"/>
    <property type="match status" value="1"/>
</dbReference>
<feature type="domain" description="Acyl-CoA dehydrogenase/oxidase C-terminal" evidence="6">
    <location>
        <begin position="224"/>
        <end position="366"/>
    </location>
</feature>
<dbReference type="SUPFAM" id="SSF56645">
    <property type="entry name" value="Acyl-CoA dehydrogenase NM domain-like"/>
    <property type="match status" value="1"/>
</dbReference>
<keyword evidence="4" id="KW-0274">FAD</keyword>
<dbReference type="CDD" id="cd00567">
    <property type="entry name" value="ACAD"/>
    <property type="match status" value="1"/>
</dbReference>
<dbReference type="SUPFAM" id="SSF47203">
    <property type="entry name" value="Acyl-CoA dehydrogenase C-terminal domain-like"/>
    <property type="match status" value="1"/>
</dbReference>
<dbReference type="InterPro" id="IPR037069">
    <property type="entry name" value="AcylCoA_DH/ox_N_sf"/>
</dbReference>
<evidence type="ECO:0000313" key="8">
    <source>
        <dbReference type="EMBL" id="MCX2974051.1"/>
    </source>
</evidence>
<dbReference type="InterPro" id="IPR046373">
    <property type="entry name" value="Acyl-CoA_Oxase/DH_mid-dom_sf"/>
</dbReference>
<dbReference type="Gene3D" id="2.40.110.10">
    <property type="entry name" value="Butyryl-CoA Dehydrogenase, subunit A, domain 2"/>
    <property type="match status" value="1"/>
</dbReference>
<evidence type="ECO:0000256" key="4">
    <source>
        <dbReference type="ARBA" id="ARBA00022827"/>
    </source>
</evidence>
<evidence type="ECO:0000256" key="2">
    <source>
        <dbReference type="ARBA" id="ARBA00009347"/>
    </source>
</evidence>
<dbReference type="InterPro" id="IPR009075">
    <property type="entry name" value="AcylCo_DH/oxidase_C"/>
</dbReference>
<comment type="similarity">
    <text evidence="2">Belongs to the acyl-CoA dehydrogenase family.</text>
</comment>
<comment type="caution">
    <text evidence="8">The sequence shown here is derived from an EMBL/GenBank/DDBJ whole genome shotgun (WGS) entry which is preliminary data.</text>
</comment>
<evidence type="ECO:0000259" key="6">
    <source>
        <dbReference type="Pfam" id="PF00441"/>
    </source>
</evidence>
<dbReference type="EMBL" id="SHNP01000003">
    <property type="protein sequence ID" value="MCX2974051.1"/>
    <property type="molecule type" value="Genomic_DNA"/>
</dbReference>
<keyword evidence="5" id="KW-0560">Oxidoreductase</keyword>
<dbReference type="Pfam" id="PF00441">
    <property type="entry name" value="Acyl-CoA_dh_1"/>
    <property type="match status" value="1"/>
</dbReference>
<dbReference type="InterPro" id="IPR009100">
    <property type="entry name" value="AcylCoA_DH/oxidase_NM_dom_sf"/>
</dbReference>
<keyword evidence="3" id="KW-0285">Flavoprotein</keyword>
<evidence type="ECO:0000256" key="5">
    <source>
        <dbReference type="ARBA" id="ARBA00023002"/>
    </source>
</evidence>
<dbReference type="PANTHER" id="PTHR43884">
    <property type="entry name" value="ACYL-COA DEHYDROGENASE"/>
    <property type="match status" value="1"/>
</dbReference>
<dbReference type="InterPro" id="IPR036250">
    <property type="entry name" value="AcylCo_DH-like_C"/>
</dbReference>
<sequence>MDFTLSEELTSVQQLAQQIFTDFTAVDQLKATEQQEQRFDANLWQALAEAGLLGLDIEESHGGIDLGFYALSSLCEEVGRTAAPVPAVPVLVSAAGTLRRFATDKQKEQLLSGIVSGAHLVTAALEEYGNDNPAAPSARAQLVEGGCSISGTKICVSHAASAKRILLSAQTGEELIVVLVDPHAAGITLRPQTVTSGEVLHELVLDGVQVPDEDIVARGGKALEAMQWAQQATRTALCAMTVGISDKMMRMTGSYTTEREQFGRPVATFQAVSHRAADCYIDVECLRLVTQQAASLIDQGRPAEEAVLIAKIWCGDTAHRVSQASQHCHGGAGVDRDYPLFRYCLQARQIELSLGNSAQLTGELGARIAEEFLASA</sequence>
<dbReference type="Gene3D" id="1.10.540.10">
    <property type="entry name" value="Acyl-CoA dehydrogenase/oxidase, N-terminal domain"/>
    <property type="match status" value="1"/>
</dbReference>
<feature type="domain" description="Acyl-CoA dehydrogenase/oxidase N-terminal" evidence="7">
    <location>
        <begin position="8"/>
        <end position="117"/>
    </location>
</feature>
<protein>
    <submittedName>
        <fullName evidence="8">Acyl-CoA dehydrogenase</fullName>
    </submittedName>
</protein>
<evidence type="ECO:0000259" key="7">
    <source>
        <dbReference type="Pfam" id="PF02771"/>
    </source>
</evidence>
<evidence type="ECO:0000256" key="1">
    <source>
        <dbReference type="ARBA" id="ARBA00001974"/>
    </source>
</evidence>
<dbReference type="InterPro" id="IPR013786">
    <property type="entry name" value="AcylCoA_DH/ox_N"/>
</dbReference>
<gene>
    <name evidence="8" type="ORF">EYC87_10705</name>
</gene>